<reference evidence="1" key="1">
    <citation type="journal article" date="2021" name="Proc. Natl. Acad. Sci. U.S.A.">
        <title>A Catalog of Tens of Thousands of Viruses from Human Metagenomes Reveals Hidden Associations with Chronic Diseases.</title>
        <authorList>
            <person name="Tisza M.J."/>
            <person name="Buck C.B."/>
        </authorList>
    </citation>
    <scope>NUCLEOTIDE SEQUENCE</scope>
    <source>
        <strain evidence="1">Ctprd3</strain>
    </source>
</reference>
<sequence>MAKRNSISLLAKSEFNNPNAFVRMKELCYLCIAFLEIINYE</sequence>
<name>A0A8S5TAR2_9CAUD</name>
<dbReference type="EMBL" id="BK032783">
    <property type="protein sequence ID" value="DAF60123.1"/>
    <property type="molecule type" value="Genomic_DNA"/>
</dbReference>
<organism evidence="1">
    <name type="scientific">Siphoviridae sp. ctprd3</name>
    <dbReference type="NCBI Taxonomy" id="2827943"/>
    <lineage>
        <taxon>Viruses</taxon>
        <taxon>Duplodnaviria</taxon>
        <taxon>Heunggongvirae</taxon>
        <taxon>Uroviricota</taxon>
        <taxon>Caudoviricetes</taxon>
    </lineage>
</organism>
<evidence type="ECO:0000313" key="1">
    <source>
        <dbReference type="EMBL" id="DAF60123.1"/>
    </source>
</evidence>
<accession>A0A8S5TAR2</accession>
<protein>
    <submittedName>
        <fullName evidence="1">Uncharacterized protein</fullName>
    </submittedName>
</protein>
<proteinExistence type="predicted"/>